<comment type="caution">
    <text evidence="3">The sequence shown here is derived from an EMBL/GenBank/DDBJ whole genome shotgun (WGS) entry which is preliminary data.</text>
</comment>
<dbReference type="Proteomes" id="UP000283387">
    <property type="component" value="Unassembled WGS sequence"/>
</dbReference>
<dbReference type="CDD" id="cd07818">
    <property type="entry name" value="SRPBCC_1"/>
    <property type="match status" value="1"/>
</dbReference>
<protein>
    <submittedName>
        <fullName evidence="3">Effector-binding domain-containing protein</fullName>
    </submittedName>
</protein>
<dbReference type="OrthoDB" id="9807923at2"/>
<dbReference type="RefSeq" id="WP_120273074.1">
    <property type="nucleotide sequence ID" value="NZ_RAPN01000001.1"/>
</dbReference>
<dbReference type="Pfam" id="PF10604">
    <property type="entry name" value="Polyketide_cyc2"/>
    <property type="match status" value="1"/>
</dbReference>
<feature type="domain" description="AraC effector-binding" evidence="2">
    <location>
        <begin position="183"/>
        <end position="333"/>
    </location>
</feature>
<evidence type="ECO:0000313" key="3">
    <source>
        <dbReference type="EMBL" id="RKD91805.1"/>
    </source>
</evidence>
<feature type="transmembrane region" description="Helical" evidence="1">
    <location>
        <begin position="7"/>
        <end position="25"/>
    </location>
</feature>
<dbReference type="Gene3D" id="3.20.80.10">
    <property type="entry name" value="Regulatory factor, effector binding domain"/>
    <property type="match status" value="1"/>
</dbReference>
<sequence>MKILKKILLTVIILALVFVIIAWFLPQNIEINRQIKIDAPARVVFNQVNDLRSWQKWAVWNQIDPDMKISYEKLGIGQGAGYHWESENEQVGKGSLFIETSVPYDSILIQLSFDGHGDAQAPFYFTEENKQTNVSWSFKTDLGNNPLLRWMGLLFDSMIGPDLEKGLENLKVVAETIYQEKQPLVELQTLPEMNYISVRDSVVFSMISAEMARMYGDLYAYLQKEGLQMADVPYAIYHKIDGDIIDLECGIPVLGKVAGAGDILAGTMPSRTYAEADHIGAYETLGQTHEFIQQWLKSHNIVLAGSPMEKYLTDPYEVTDTTQWITAVFYPVAVE</sequence>
<dbReference type="InterPro" id="IPR023393">
    <property type="entry name" value="START-like_dom_sf"/>
</dbReference>
<evidence type="ECO:0000313" key="4">
    <source>
        <dbReference type="Proteomes" id="UP000283387"/>
    </source>
</evidence>
<keyword evidence="1" id="KW-0812">Transmembrane</keyword>
<gene>
    <name evidence="3" type="ORF">BC643_2171</name>
</gene>
<dbReference type="Pfam" id="PF06445">
    <property type="entry name" value="GyrI-like"/>
    <property type="match status" value="1"/>
</dbReference>
<dbReference type="SMART" id="SM00871">
    <property type="entry name" value="AraC_E_bind"/>
    <property type="match status" value="1"/>
</dbReference>
<dbReference type="Gene3D" id="3.30.530.20">
    <property type="match status" value="1"/>
</dbReference>
<dbReference type="InterPro" id="IPR010499">
    <property type="entry name" value="AraC_E-bd"/>
</dbReference>
<keyword evidence="1" id="KW-0472">Membrane</keyword>
<dbReference type="AlphaFoldDB" id="A0A419W8M4"/>
<dbReference type="InterPro" id="IPR011256">
    <property type="entry name" value="Reg_factor_effector_dom_sf"/>
</dbReference>
<reference evidence="3 4" key="1">
    <citation type="submission" date="2018-09" db="EMBL/GenBank/DDBJ databases">
        <title>Genomic Encyclopedia of Archaeal and Bacterial Type Strains, Phase II (KMG-II): from individual species to whole genera.</title>
        <authorList>
            <person name="Goeker M."/>
        </authorList>
    </citation>
    <scope>NUCLEOTIDE SEQUENCE [LARGE SCALE GENOMIC DNA]</scope>
    <source>
        <strain evidence="3 4">DSM 27148</strain>
    </source>
</reference>
<dbReference type="EMBL" id="RAPN01000001">
    <property type="protein sequence ID" value="RKD91805.1"/>
    <property type="molecule type" value="Genomic_DNA"/>
</dbReference>
<keyword evidence="1" id="KW-1133">Transmembrane helix</keyword>
<proteinExistence type="predicted"/>
<evidence type="ECO:0000256" key="1">
    <source>
        <dbReference type="SAM" id="Phobius"/>
    </source>
</evidence>
<evidence type="ECO:0000259" key="2">
    <source>
        <dbReference type="SMART" id="SM00871"/>
    </source>
</evidence>
<dbReference type="InterPro" id="IPR029442">
    <property type="entry name" value="GyrI-like"/>
</dbReference>
<name>A0A419W8M4_9BACT</name>
<dbReference type="SUPFAM" id="SSF55136">
    <property type="entry name" value="Probable bacterial effector-binding domain"/>
    <property type="match status" value="1"/>
</dbReference>
<dbReference type="SUPFAM" id="SSF55961">
    <property type="entry name" value="Bet v1-like"/>
    <property type="match status" value="1"/>
</dbReference>
<dbReference type="InterPro" id="IPR019587">
    <property type="entry name" value="Polyketide_cyclase/dehydratase"/>
</dbReference>
<organism evidence="3 4">
    <name type="scientific">Mangrovibacterium diazotrophicum</name>
    <dbReference type="NCBI Taxonomy" id="1261403"/>
    <lineage>
        <taxon>Bacteria</taxon>
        <taxon>Pseudomonadati</taxon>
        <taxon>Bacteroidota</taxon>
        <taxon>Bacteroidia</taxon>
        <taxon>Marinilabiliales</taxon>
        <taxon>Prolixibacteraceae</taxon>
        <taxon>Mangrovibacterium</taxon>
    </lineage>
</organism>
<keyword evidence="4" id="KW-1185">Reference proteome</keyword>
<accession>A0A419W8M4</accession>